<reference evidence="2" key="2">
    <citation type="journal article" date="2015" name="Data Brief">
        <title>Shoot transcriptome of the giant reed, Arundo donax.</title>
        <authorList>
            <person name="Barrero R.A."/>
            <person name="Guerrero F.D."/>
            <person name="Moolhuijzen P."/>
            <person name="Goolsby J.A."/>
            <person name="Tidwell J."/>
            <person name="Bellgard S.E."/>
            <person name="Bellgard M.I."/>
        </authorList>
    </citation>
    <scope>NUCLEOTIDE SEQUENCE</scope>
    <source>
        <tissue evidence="2">Shoot tissue taken approximately 20 cm above the soil surface</tissue>
    </source>
</reference>
<proteinExistence type="predicted"/>
<feature type="transmembrane region" description="Helical" evidence="1">
    <location>
        <begin position="7"/>
        <end position="25"/>
    </location>
</feature>
<protein>
    <submittedName>
        <fullName evidence="2">Uncharacterized protein</fullName>
    </submittedName>
</protein>
<reference evidence="2" key="1">
    <citation type="submission" date="2014-09" db="EMBL/GenBank/DDBJ databases">
        <authorList>
            <person name="Magalhaes I.L.F."/>
            <person name="Oliveira U."/>
            <person name="Santos F.R."/>
            <person name="Vidigal T.H.D.A."/>
            <person name="Brescovit A.D."/>
            <person name="Santos A.J."/>
        </authorList>
    </citation>
    <scope>NUCLEOTIDE SEQUENCE</scope>
    <source>
        <tissue evidence="2">Shoot tissue taken approximately 20 cm above the soil surface</tissue>
    </source>
</reference>
<dbReference type="AlphaFoldDB" id="A0A0A9HNU7"/>
<sequence length="26" mass="3304">MYKRFCYTFILLIFFYAMSVIFFLLL</sequence>
<keyword evidence="1" id="KW-1133">Transmembrane helix</keyword>
<evidence type="ECO:0000256" key="1">
    <source>
        <dbReference type="SAM" id="Phobius"/>
    </source>
</evidence>
<evidence type="ECO:0000313" key="2">
    <source>
        <dbReference type="EMBL" id="JAE38820.1"/>
    </source>
</evidence>
<keyword evidence="1" id="KW-0472">Membrane</keyword>
<keyword evidence="1" id="KW-0812">Transmembrane</keyword>
<accession>A0A0A9HNU7</accession>
<organism evidence="2">
    <name type="scientific">Arundo donax</name>
    <name type="common">Giant reed</name>
    <name type="synonym">Donax arundinaceus</name>
    <dbReference type="NCBI Taxonomy" id="35708"/>
    <lineage>
        <taxon>Eukaryota</taxon>
        <taxon>Viridiplantae</taxon>
        <taxon>Streptophyta</taxon>
        <taxon>Embryophyta</taxon>
        <taxon>Tracheophyta</taxon>
        <taxon>Spermatophyta</taxon>
        <taxon>Magnoliopsida</taxon>
        <taxon>Liliopsida</taxon>
        <taxon>Poales</taxon>
        <taxon>Poaceae</taxon>
        <taxon>PACMAD clade</taxon>
        <taxon>Arundinoideae</taxon>
        <taxon>Arundineae</taxon>
        <taxon>Arundo</taxon>
    </lineage>
</organism>
<name>A0A0A9HNU7_ARUDO</name>
<dbReference type="EMBL" id="GBRH01159076">
    <property type="protein sequence ID" value="JAE38820.1"/>
    <property type="molecule type" value="Transcribed_RNA"/>
</dbReference>